<dbReference type="Pfam" id="PF01753">
    <property type="entry name" value="zf-MYND"/>
    <property type="match status" value="1"/>
</dbReference>
<dbReference type="SUPFAM" id="SSF144232">
    <property type="entry name" value="HIT/MYND zinc finger-like"/>
    <property type="match status" value="1"/>
</dbReference>
<dbReference type="PROSITE" id="PS50865">
    <property type="entry name" value="ZF_MYND_2"/>
    <property type="match status" value="1"/>
</dbReference>
<dbReference type="AlphaFoldDB" id="A0A1Y2INJ8"/>
<organism evidence="7 8">
    <name type="scientific">Trametes coccinea (strain BRFM310)</name>
    <name type="common">Pycnoporus coccineus</name>
    <dbReference type="NCBI Taxonomy" id="1353009"/>
    <lineage>
        <taxon>Eukaryota</taxon>
        <taxon>Fungi</taxon>
        <taxon>Dikarya</taxon>
        <taxon>Basidiomycota</taxon>
        <taxon>Agaricomycotina</taxon>
        <taxon>Agaricomycetes</taxon>
        <taxon>Polyporales</taxon>
        <taxon>Polyporaceae</taxon>
        <taxon>Trametes</taxon>
    </lineage>
</organism>
<dbReference type="InterPro" id="IPR016024">
    <property type="entry name" value="ARM-type_fold"/>
</dbReference>
<dbReference type="GO" id="GO:0008270">
    <property type="term" value="F:zinc ion binding"/>
    <property type="evidence" value="ECO:0007669"/>
    <property type="project" value="UniProtKB-KW"/>
</dbReference>
<evidence type="ECO:0000256" key="1">
    <source>
        <dbReference type="ARBA" id="ARBA00022723"/>
    </source>
</evidence>
<dbReference type="Gene3D" id="6.10.140.2220">
    <property type="match status" value="1"/>
</dbReference>
<keyword evidence="3" id="KW-0862">Zinc</keyword>
<sequence length="717" mass="79304">MPGPGSKGKHARPKTRTASSASTSTSHSTYTIPDGFFTDIDNAGTWRLIVDVLCDYLGLPDLETRSGLKKVHANFADISKKLDTVYTAGQKKGNERLMGAIVGIWAKMSADAILRDKLFQEGLLSKMMPLIEYDSTRHMALNALSVVTHHGGVVARREIARKNPVLVKLMQTYPDDAKVLELAIVTMAHATSAVLSNEDPPDSGLLKQIQVRSVLKTTMESIRKPIASHYMIDHAFGLLTTATLHCPQDCKATPGMLTLLVACLRSANLITRCCALGGLIRYTVSESEPDRQNFDPQKLVRAVGRGFPDHLADILADYGFERGDTVLTLQSTKEYQSAMMRAAQDHDLVALGRTLATLIQRTEFSIAEGMFQAEGRGGRLETIDVGLPFTMWTDALPHCARALRARGTPADLDMADVLELKFYIIRSRIPDAVSLGQRAIERNPDLAYAYYAISMGADHQQGLRAVKKGLKCKSITPFVRYYLLWRAVEHAGDLGVTTLQSAKAGAGDEAEGIAFLMSAWEDAKTFTAEAPPDNRHMQTILNWYILLTLAIKGPELSEDLSELAAAKRKLGISEQMMNTVGFVIKRTQMRLARELILDLYPKAVKEWGDFIKHYDELDSRTEKQKPLSSTQADDDLAAWLDNMKLEDGSEEHLHPHACSHPKISMNSVALYRCSWCGNPSAVLRKCGGCGRTRYCDGQCQKKHWPEHKNDCKKASKA</sequence>
<accession>A0A1Y2INJ8</accession>
<dbReference type="InterPro" id="IPR011989">
    <property type="entry name" value="ARM-like"/>
</dbReference>
<dbReference type="InterPro" id="IPR002893">
    <property type="entry name" value="Znf_MYND"/>
</dbReference>
<feature type="domain" description="MYND-type" evidence="6">
    <location>
        <begin position="673"/>
        <end position="711"/>
    </location>
</feature>
<keyword evidence="1" id="KW-0479">Metal-binding</keyword>
<evidence type="ECO:0000313" key="7">
    <source>
        <dbReference type="EMBL" id="OSD02695.1"/>
    </source>
</evidence>
<gene>
    <name evidence="7" type="ORF">PYCCODRAFT_1389936</name>
</gene>
<name>A0A1Y2INJ8_TRAC3</name>
<evidence type="ECO:0000259" key="6">
    <source>
        <dbReference type="PROSITE" id="PS50865"/>
    </source>
</evidence>
<keyword evidence="2 4" id="KW-0863">Zinc-finger</keyword>
<proteinExistence type="predicted"/>
<protein>
    <recommendedName>
        <fullName evidence="6">MYND-type domain-containing protein</fullName>
    </recommendedName>
</protein>
<dbReference type="Proteomes" id="UP000193067">
    <property type="component" value="Unassembled WGS sequence"/>
</dbReference>
<evidence type="ECO:0000313" key="8">
    <source>
        <dbReference type="Proteomes" id="UP000193067"/>
    </source>
</evidence>
<reference evidence="7 8" key="1">
    <citation type="journal article" date="2015" name="Biotechnol. Biofuels">
        <title>Enhanced degradation of softwood versus hardwood by the white-rot fungus Pycnoporus coccineus.</title>
        <authorList>
            <person name="Couturier M."/>
            <person name="Navarro D."/>
            <person name="Chevret D."/>
            <person name="Henrissat B."/>
            <person name="Piumi F."/>
            <person name="Ruiz-Duenas F.J."/>
            <person name="Martinez A.T."/>
            <person name="Grigoriev I.V."/>
            <person name="Riley R."/>
            <person name="Lipzen A."/>
            <person name="Berrin J.G."/>
            <person name="Master E.R."/>
            <person name="Rosso M.N."/>
        </authorList>
    </citation>
    <scope>NUCLEOTIDE SEQUENCE [LARGE SCALE GENOMIC DNA]</scope>
    <source>
        <strain evidence="7 8">BRFM310</strain>
    </source>
</reference>
<evidence type="ECO:0000256" key="2">
    <source>
        <dbReference type="ARBA" id="ARBA00022771"/>
    </source>
</evidence>
<keyword evidence="8" id="KW-1185">Reference proteome</keyword>
<dbReference type="PROSITE" id="PS01360">
    <property type="entry name" value="ZF_MYND_1"/>
    <property type="match status" value="1"/>
</dbReference>
<evidence type="ECO:0000256" key="3">
    <source>
        <dbReference type="ARBA" id="ARBA00022833"/>
    </source>
</evidence>
<feature type="region of interest" description="Disordered" evidence="5">
    <location>
        <begin position="1"/>
        <end position="27"/>
    </location>
</feature>
<dbReference type="Gene3D" id="1.25.10.10">
    <property type="entry name" value="Leucine-rich Repeat Variant"/>
    <property type="match status" value="1"/>
</dbReference>
<dbReference type="SUPFAM" id="SSF48371">
    <property type="entry name" value="ARM repeat"/>
    <property type="match status" value="1"/>
</dbReference>
<evidence type="ECO:0000256" key="5">
    <source>
        <dbReference type="SAM" id="MobiDB-lite"/>
    </source>
</evidence>
<dbReference type="OrthoDB" id="341421at2759"/>
<dbReference type="EMBL" id="KZ084104">
    <property type="protein sequence ID" value="OSD02695.1"/>
    <property type="molecule type" value="Genomic_DNA"/>
</dbReference>
<evidence type="ECO:0000256" key="4">
    <source>
        <dbReference type="PROSITE-ProRule" id="PRU00134"/>
    </source>
</evidence>
<feature type="compositionally biased region" description="Low complexity" evidence="5">
    <location>
        <begin position="16"/>
        <end position="27"/>
    </location>
</feature>